<dbReference type="PROSITE" id="PS50878">
    <property type="entry name" value="RT_POL"/>
    <property type="match status" value="1"/>
</dbReference>
<gene>
    <name evidence="2" type="ORF">TR136883</name>
</gene>
<protein>
    <submittedName>
        <fullName evidence="2">Reverse transcriptase (RNA-dependent DNA polymerase)</fullName>
    </submittedName>
</protein>
<dbReference type="EMBL" id="GEEE01000160">
    <property type="protein sequence ID" value="JAP63065.1"/>
    <property type="molecule type" value="Transcribed_RNA"/>
</dbReference>
<dbReference type="CDD" id="cd00304">
    <property type="entry name" value="RT_like"/>
    <property type="match status" value="1"/>
</dbReference>
<dbReference type="PANTHER" id="PTHR21301">
    <property type="entry name" value="REVERSE TRANSCRIPTASE"/>
    <property type="match status" value="1"/>
</dbReference>
<dbReference type="InterPro" id="IPR043502">
    <property type="entry name" value="DNA/RNA_pol_sf"/>
</dbReference>
<name>A0A0V0JBX3_SCHSO</name>
<reference evidence="2" key="1">
    <citation type="submission" date="2016-01" db="EMBL/GenBank/DDBJ databases">
        <title>Reference transcriptome for the parasite Schistocephalus solidus: insights into the molecular evolution of parasitism.</title>
        <authorList>
            <person name="Hebert F.O."/>
            <person name="Grambauer S."/>
            <person name="Barber I."/>
            <person name="Landry C.R."/>
            <person name="Aubin-Horth N."/>
        </authorList>
    </citation>
    <scope>NUCLEOTIDE SEQUENCE</scope>
</reference>
<dbReference type="AlphaFoldDB" id="A0A0V0JBX3"/>
<keyword evidence="2" id="KW-0548">Nucleotidyltransferase</keyword>
<evidence type="ECO:0000259" key="1">
    <source>
        <dbReference type="PROSITE" id="PS50878"/>
    </source>
</evidence>
<dbReference type="SUPFAM" id="SSF56672">
    <property type="entry name" value="DNA/RNA polymerases"/>
    <property type="match status" value="1"/>
</dbReference>
<dbReference type="PANTHER" id="PTHR21301:SF10">
    <property type="entry name" value="REVERSE TRANSCRIPTASE DOMAIN-CONTAINING PROTEIN"/>
    <property type="match status" value="1"/>
</dbReference>
<keyword evidence="2" id="KW-0695">RNA-directed DNA polymerase</keyword>
<evidence type="ECO:0000313" key="2">
    <source>
        <dbReference type="EMBL" id="JAP63065.1"/>
    </source>
</evidence>
<feature type="domain" description="Reverse transcriptase" evidence="1">
    <location>
        <begin position="130"/>
        <end position="356"/>
    </location>
</feature>
<feature type="non-terminal residue" evidence="2">
    <location>
        <position position="356"/>
    </location>
</feature>
<dbReference type="InterPro" id="IPR000477">
    <property type="entry name" value="RT_dom"/>
</dbReference>
<keyword evidence="2" id="KW-0808">Transferase</keyword>
<accession>A0A0V0JBX3</accession>
<proteinExistence type="predicted"/>
<dbReference type="GO" id="GO:0003964">
    <property type="term" value="F:RNA-directed DNA polymerase activity"/>
    <property type="evidence" value="ECO:0007669"/>
    <property type="project" value="UniProtKB-KW"/>
</dbReference>
<organism evidence="2">
    <name type="scientific">Schistocephalus solidus</name>
    <name type="common">Tapeworm</name>
    <dbReference type="NCBI Taxonomy" id="70667"/>
    <lineage>
        <taxon>Eukaryota</taxon>
        <taxon>Metazoa</taxon>
        <taxon>Spiralia</taxon>
        <taxon>Lophotrochozoa</taxon>
        <taxon>Platyhelminthes</taxon>
        <taxon>Cestoda</taxon>
        <taxon>Eucestoda</taxon>
        <taxon>Diphyllobothriidea</taxon>
        <taxon>Diphyllobothriidae</taxon>
        <taxon>Schistocephalus</taxon>
    </lineage>
</organism>
<feature type="non-terminal residue" evidence="2">
    <location>
        <position position="1"/>
    </location>
</feature>
<sequence>LLYIADADPVNLVATVESILKQTGESDETKHLIRQQITSLVMAHKPRAIISRAEQSALKTLRADTSIVILPADKGRSTVVMNKTDYIQKAKALLEDRQAYLPCDDEPMKKLVTELDKTLADMQKNKAITKSVRLAIKPIDAAAARFYGLPKVHKAGIPLRPIVSLRGAPTFHLAKWLFRNLRSLTSDATTTVCSATQFLQQLQGVQITADEVMVSFDVTSLFTAIPQGLAVETVSELLESRYNETAETVKGRHLIQLLKFCLKTYFTFEGTTYEQVKGTPMGSPLSGFIAEAVLQKLETLVFANYKPKFWTRYVDDTFVIIERDMVKEFHDSLNSIFPDIQFTMEVEVNNQLPFLD</sequence>